<evidence type="ECO:0008006" key="3">
    <source>
        <dbReference type="Google" id="ProtNLM"/>
    </source>
</evidence>
<reference evidence="1 2" key="1">
    <citation type="submission" date="2017-07" db="EMBL/GenBank/DDBJ databases">
        <title>Complete Genome Sequence of the Klebsiella phage YMC16/01/N133_KPN_BP.</title>
        <authorList>
            <person name="Jeon J."/>
            <person name="Yong D."/>
            <person name="Lee K."/>
        </authorList>
    </citation>
    <scope>NUCLEOTIDE SEQUENCE [LARGE SCALE GENOMIC DNA]</scope>
</reference>
<proteinExistence type="predicted"/>
<dbReference type="InterPro" id="IPR011856">
    <property type="entry name" value="tRNA_endonuc-like_dom_sf"/>
</dbReference>
<dbReference type="EMBL" id="MF476925">
    <property type="protein sequence ID" value="ASW27624.1"/>
    <property type="molecule type" value="Genomic_DNA"/>
</dbReference>
<keyword evidence="2" id="KW-1185">Reference proteome</keyword>
<evidence type="ECO:0000313" key="1">
    <source>
        <dbReference type="EMBL" id="ASW27624.1"/>
    </source>
</evidence>
<gene>
    <name evidence="1" type="ORF">KPNN133_005</name>
</gene>
<sequence length="93" mass="10244">MGLESTIEDVCCEDAEADGWMVKKISFPGSRGALDRMFIKNGRVVFIEFKRPGKLKNTSTGQNDTIKDLIAAGAECHVVDTPLAVYRILGIKR</sequence>
<organism evidence="1 2">
    <name type="scientific">Klebsiella phage YMC16/01/N133_KPN_BP</name>
    <dbReference type="NCBI Taxonomy" id="2026102"/>
    <lineage>
        <taxon>Viruses</taxon>
        <taxon>Duplodnaviria</taxon>
        <taxon>Heunggongvirae</taxon>
        <taxon>Uroviricota</taxon>
        <taxon>Caudoviricetes</taxon>
        <taxon>Casjensviridae</taxon>
        <taxon>Seodaemunguvirus</taxon>
        <taxon>Seodaemunguvirus YMC16-01N133</taxon>
    </lineage>
</organism>
<protein>
    <recommendedName>
        <fullName evidence="3">VRR-NUC domain-containing protein</fullName>
    </recommendedName>
</protein>
<dbReference type="GO" id="GO:0003676">
    <property type="term" value="F:nucleic acid binding"/>
    <property type="evidence" value="ECO:0007669"/>
    <property type="project" value="InterPro"/>
</dbReference>
<dbReference type="Gene3D" id="3.40.1350.10">
    <property type="match status" value="1"/>
</dbReference>
<dbReference type="Proteomes" id="UP000221999">
    <property type="component" value="Segment"/>
</dbReference>
<accession>A0A248XD38</accession>
<evidence type="ECO:0000313" key="2">
    <source>
        <dbReference type="Proteomes" id="UP000221999"/>
    </source>
</evidence>
<name>A0A248XD38_9CAUD</name>